<dbReference type="EMBL" id="MEHJ01000001">
    <property type="protein sequence ID" value="OEJ23616.1"/>
    <property type="molecule type" value="Genomic_DNA"/>
</dbReference>
<dbReference type="RefSeq" id="WP_069925541.1">
    <property type="nucleotide sequence ID" value="NZ_MEHI01000001.1"/>
</dbReference>
<dbReference type="Proteomes" id="UP000095759">
    <property type="component" value="Unassembled WGS sequence"/>
</dbReference>
<dbReference type="STRING" id="285458.BGM19_33700"/>
<reference evidence="2 3" key="1">
    <citation type="submission" date="2016-08" db="EMBL/GenBank/DDBJ databases">
        <title>Complete genome sequence of Streptomyces agglomeratus strain 6-3-2, a novel anti-MRSA actinomycete isolated from Wuli of Tebit, China.</title>
        <authorList>
            <person name="Chen X."/>
        </authorList>
    </citation>
    <scope>NUCLEOTIDE SEQUENCE [LARGE SCALE GENOMIC DNA]</scope>
    <source>
        <strain evidence="2 3">6-3-2</strain>
    </source>
</reference>
<evidence type="ECO:0000313" key="2">
    <source>
        <dbReference type="EMBL" id="OEJ23616.1"/>
    </source>
</evidence>
<name>A0A1E5P259_9ACTN</name>
<dbReference type="AlphaFoldDB" id="A0A1E5P259"/>
<evidence type="ECO:0000256" key="1">
    <source>
        <dbReference type="SAM" id="MobiDB-lite"/>
    </source>
</evidence>
<feature type="region of interest" description="Disordered" evidence="1">
    <location>
        <begin position="52"/>
        <end position="73"/>
    </location>
</feature>
<sequence length="73" mass="7826">MGDWVFTPAVGHPIWGPNATLHDKDRCVELRYSASLLEELLARLGSIEAGFATTSGAPDARTGGHPGRRPFHG</sequence>
<evidence type="ECO:0000313" key="3">
    <source>
        <dbReference type="Proteomes" id="UP000095759"/>
    </source>
</evidence>
<keyword evidence="3" id="KW-1185">Reference proteome</keyword>
<protein>
    <submittedName>
        <fullName evidence="2">Uncharacterized protein</fullName>
    </submittedName>
</protein>
<accession>A0A1E5P259</accession>
<gene>
    <name evidence="2" type="ORF">AS594_03085</name>
</gene>
<organism evidence="2 3">
    <name type="scientific">Streptomyces agglomeratus</name>
    <dbReference type="NCBI Taxonomy" id="285458"/>
    <lineage>
        <taxon>Bacteria</taxon>
        <taxon>Bacillati</taxon>
        <taxon>Actinomycetota</taxon>
        <taxon>Actinomycetes</taxon>
        <taxon>Kitasatosporales</taxon>
        <taxon>Streptomycetaceae</taxon>
        <taxon>Streptomyces</taxon>
    </lineage>
</organism>
<comment type="caution">
    <text evidence="2">The sequence shown here is derived from an EMBL/GenBank/DDBJ whole genome shotgun (WGS) entry which is preliminary data.</text>
</comment>
<proteinExistence type="predicted"/>